<feature type="compositionally biased region" description="Polar residues" evidence="1">
    <location>
        <begin position="516"/>
        <end position="528"/>
    </location>
</feature>
<reference evidence="2 3" key="1">
    <citation type="journal article" date="2020" name="Genome Biol. Evol.">
        <title>Comparative genomics of strictly vertically transmitted, feminizing microsporidia endosymbionts of amphipod crustaceans.</title>
        <authorList>
            <person name="Cormier A."/>
            <person name="Chebbi M.A."/>
            <person name="Giraud I."/>
            <person name="Wattier R."/>
            <person name="Teixeira M."/>
            <person name="Gilbert C."/>
            <person name="Rigaud T."/>
            <person name="Cordaux R."/>
        </authorList>
    </citation>
    <scope>NUCLEOTIDE SEQUENCE [LARGE SCALE GENOMIC DNA]</scope>
    <source>
        <strain evidence="2 3">Ou3-Ou53</strain>
    </source>
</reference>
<dbReference type="EMBL" id="SBJO01000516">
    <property type="protein sequence ID" value="KAF9760798.1"/>
    <property type="molecule type" value="Genomic_DNA"/>
</dbReference>
<accession>A0A9P6GVI3</accession>
<feature type="region of interest" description="Disordered" evidence="1">
    <location>
        <begin position="268"/>
        <end position="299"/>
    </location>
</feature>
<feature type="region of interest" description="Disordered" evidence="1">
    <location>
        <begin position="153"/>
        <end position="181"/>
    </location>
</feature>
<feature type="compositionally biased region" description="Basic and acidic residues" evidence="1">
    <location>
        <begin position="272"/>
        <end position="283"/>
    </location>
</feature>
<keyword evidence="3" id="KW-1185">Reference proteome</keyword>
<dbReference type="AlphaFoldDB" id="A0A9P6GVI3"/>
<feature type="region of interest" description="Disordered" evidence="1">
    <location>
        <begin position="212"/>
        <end position="236"/>
    </location>
</feature>
<protein>
    <submittedName>
        <fullName evidence="2">Uncharacterized protein</fullName>
    </submittedName>
</protein>
<evidence type="ECO:0000256" key="1">
    <source>
        <dbReference type="SAM" id="MobiDB-lite"/>
    </source>
</evidence>
<feature type="compositionally biased region" description="Polar residues" evidence="1">
    <location>
        <begin position="568"/>
        <end position="580"/>
    </location>
</feature>
<evidence type="ECO:0000313" key="2">
    <source>
        <dbReference type="EMBL" id="KAF9760798.1"/>
    </source>
</evidence>
<evidence type="ECO:0000313" key="3">
    <source>
        <dbReference type="Proteomes" id="UP000740883"/>
    </source>
</evidence>
<dbReference type="Proteomes" id="UP000740883">
    <property type="component" value="Unassembled WGS sequence"/>
</dbReference>
<sequence length="767" mass="85800">MLLFAKICKAASNYNDNDDFSICSESSGCGRLVIVDQEENFEDGCKTACSDLNEMKISKNSDKVFKTDSDKYLNYLKKKDETNNSFSLQGYYPINNEENLIENRSSDDLECSQHLSAFSPGRSRNLSQSNSVSSKFSHGDFYEENFLRGNRKIGTDSLFSGGRPDTPETEHRGLNPFSPGILRSNSVSSEASHGYFYEENFLRGNRKIGTDSLFSGGRPDTPETEHRGLNPFSPGILRSNSVSSEASHGYFYEENFLIGNRRITTDSLFSEGRPDTPENEHRGLNTFSPGRRREASGISSASTIVFDEKLPQNISRITDSFLTSIDEPLTPHYNPYSPIEEKMSLSEPVFFGGIIPSPSSYNFEDSTFCSLLEEVDKPSEEVIELFKDEVYSPVSYVLPESSLSSLIKIEEEVIDENNFTEGETHSLFSQNDPVQSTVINKKRLRSKGSMESLEAPSTSVFKIQNSQCFSSVAGDGSIDLENRYKSIDLESIIPSTSYVPSPLASKGKSIDYRQGLPSTSHTTYSPNPLASKGKSIDYRQGLPSTSHTTYSPSPLASKGKYIDYRQGLPSTSHTTYSPNPLASKGKSIDYRQGLPSTSHTTYSPSPLASKGKNLLTLSPISMLFFNLIKNSQTMVKMVNNRIDKFKVCVRNVNIIDKEVRFNRLIGIVNSYGQPLKNILVEINHFFKNTAQCQELKNLFSFYDDINIISLNAFDNLSIESRAESVKIIKLIEENQDGRNLKSRCEEAFKKAEHGHYNLNELIIKSNK</sequence>
<organism evidence="2 3">
    <name type="scientific">Nosema granulosis</name>
    <dbReference type="NCBI Taxonomy" id="83296"/>
    <lineage>
        <taxon>Eukaryota</taxon>
        <taxon>Fungi</taxon>
        <taxon>Fungi incertae sedis</taxon>
        <taxon>Microsporidia</taxon>
        <taxon>Nosematidae</taxon>
        <taxon>Nosema</taxon>
    </lineage>
</organism>
<feature type="region of interest" description="Disordered" evidence="1">
    <location>
        <begin position="500"/>
        <end position="554"/>
    </location>
</feature>
<feature type="compositionally biased region" description="Low complexity" evidence="1">
    <location>
        <begin position="595"/>
        <end position="606"/>
    </location>
</feature>
<comment type="caution">
    <text evidence="2">The sequence shown here is derived from an EMBL/GenBank/DDBJ whole genome shotgun (WGS) entry which is preliminary data.</text>
</comment>
<gene>
    <name evidence="2" type="ORF">NGRA_3018</name>
</gene>
<name>A0A9P6GVI3_9MICR</name>
<feature type="region of interest" description="Disordered" evidence="1">
    <location>
        <begin position="567"/>
        <end position="607"/>
    </location>
</feature>
<feature type="compositionally biased region" description="Low complexity" evidence="1">
    <location>
        <begin position="543"/>
        <end position="554"/>
    </location>
</feature>
<proteinExistence type="predicted"/>